<dbReference type="EMBL" id="AP014960">
    <property type="protein sequence ID" value="BAS89641.1"/>
    <property type="molecule type" value="Genomic_DNA"/>
</dbReference>
<organism evidence="2 3">
    <name type="scientific">Oryza sativa subsp. japonica</name>
    <name type="common">Rice</name>
    <dbReference type="NCBI Taxonomy" id="39947"/>
    <lineage>
        <taxon>Eukaryota</taxon>
        <taxon>Viridiplantae</taxon>
        <taxon>Streptophyta</taxon>
        <taxon>Embryophyta</taxon>
        <taxon>Tracheophyta</taxon>
        <taxon>Spermatophyta</taxon>
        <taxon>Magnoliopsida</taxon>
        <taxon>Liliopsida</taxon>
        <taxon>Poales</taxon>
        <taxon>Poaceae</taxon>
        <taxon>BOP clade</taxon>
        <taxon>Oryzoideae</taxon>
        <taxon>Oryzeae</taxon>
        <taxon>Oryzinae</taxon>
        <taxon>Oryza</taxon>
        <taxon>Oryza sativa</taxon>
    </lineage>
</organism>
<keyword evidence="3" id="KW-1185">Reference proteome</keyword>
<protein>
    <submittedName>
        <fullName evidence="2">Os04g0470801 protein</fullName>
    </submittedName>
</protein>
<evidence type="ECO:0000256" key="1">
    <source>
        <dbReference type="SAM" id="MobiDB-lite"/>
    </source>
</evidence>
<sequence length="167" mass="18691">MALDEVHLHGEVDGERPEVEGAEQREHLVEVGEGERHRRGARHVHRPEAHPQEVHPTRRQQRQLHRVEVVHEPARRFYQCTLKWFLGAVYLVAAEQVEDDAGVGEVDEPVGLVEAEAGEEVARGVAPEGGVAEAAAAEVEEGGDDDRDDGRLLHHFQIDEMYSYVCT</sequence>
<feature type="compositionally biased region" description="Basic and acidic residues" evidence="1">
    <location>
        <begin position="46"/>
        <end position="56"/>
    </location>
</feature>
<reference evidence="3" key="1">
    <citation type="journal article" date="2005" name="Nature">
        <title>The map-based sequence of the rice genome.</title>
        <authorList>
            <consortium name="International rice genome sequencing project (IRGSP)"/>
            <person name="Matsumoto T."/>
            <person name="Wu J."/>
            <person name="Kanamori H."/>
            <person name="Katayose Y."/>
            <person name="Fujisawa M."/>
            <person name="Namiki N."/>
            <person name="Mizuno H."/>
            <person name="Yamamoto K."/>
            <person name="Antonio B.A."/>
            <person name="Baba T."/>
            <person name="Sakata K."/>
            <person name="Nagamura Y."/>
            <person name="Aoki H."/>
            <person name="Arikawa K."/>
            <person name="Arita K."/>
            <person name="Bito T."/>
            <person name="Chiden Y."/>
            <person name="Fujitsuka N."/>
            <person name="Fukunaka R."/>
            <person name="Hamada M."/>
            <person name="Harada C."/>
            <person name="Hayashi A."/>
            <person name="Hijishita S."/>
            <person name="Honda M."/>
            <person name="Hosokawa S."/>
            <person name="Ichikawa Y."/>
            <person name="Idonuma A."/>
            <person name="Iijima M."/>
            <person name="Ikeda M."/>
            <person name="Ikeno M."/>
            <person name="Ito K."/>
            <person name="Ito S."/>
            <person name="Ito T."/>
            <person name="Ito Y."/>
            <person name="Ito Y."/>
            <person name="Iwabuchi A."/>
            <person name="Kamiya K."/>
            <person name="Karasawa W."/>
            <person name="Kurita K."/>
            <person name="Katagiri S."/>
            <person name="Kikuta A."/>
            <person name="Kobayashi H."/>
            <person name="Kobayashi N."/>
            <person name="Machita K."/>
            <person name="Maehara T."/>
            <person name="Masukawa M."/>
            <person name="Mizubayashi T."/>
            <person name="Mukai Y."/>
            <person name="Nagasaki H."/>
            <person name="Nagata Y."/>
            <person name="Naito S."/>
            <person name="Nakashima M."/>
            <person name="Nakama Y."/>
            <person name="Nakamichi Y."/>
            <person name="Nakamura M."/>
            <person name="Meguro A."/>
            <person name="Negishi M."/>
            <person name="Ohta I."/>
            <person name="Ohta T."/>
            <person name="Okamoto M."/>
            <person name="Ono N."/>
            <person name="Saji S."/>
            <person name="Sakaguchi M."/>
            <person name="Sakai K."/>
            <person name="Shibata M."/>
            <person name="Shimokawa T."/>
            <person name="Song J."/>
            <person name="Takazaki Y."/>
            <person name="Terasawa K."/>
            <person name="Tsugane M."/>
            <person name="Tsuji K."/>
            <person name="Ueda S."/>
            <person name="Waki K."/>
            <person name="Yamagata H."/>
            <person name="Yamamoto M."/>
            <person name="Yamamoto S."/>
            <person name="Yamane H."/>
            <person name="Yoshiki S."/>
            <person name="Yoshihara R."/>
            <person name="Yukawa K."/>
            <person name="Zhong H."/>
            <person name="Yano M."/>
            <person name="Yuan Q."/>
            <person name="Ouyang S."/>
            <person name="Liu J."/>
            <person name="Jones K.M."/>
            <person name="Gansberger K."/>
            <person name="Moffat K."/>
            <person name="Hill J."/>
            <person name="Bera J."/>
            <person name="Fadrosh D."/>
            <person name="Jin S."/>
            <person name="Johri S."/>
            <person name="Kim M."/>
            <person name="Overton L."/>
            <person name="Reardon M."/>
            <person name="Tsitrin T."/>
            <person name="Vuong H."/>
            <person name="Weaver B."/>
            <person name="Ciecko A."/>
            <person name="Tallon L."/>
            <person name="Jackson J."/>
            <person name="Pai G."/>
            <person name="Aken S.V."/>
            <person name="Utterback T."/>
            <person name="Reidmuller S."/>
            <person name="Feldblyum T."/>
            <person name="Hsiao J."/>
            <person name="Zismann V."/>
            <person name="Iobst S."/>
            <person name="de Vazeille A.R."/>
            <person name="Buell C.R."/>
            <person name="Ying K."/>
            <person name="Li Y."/>
            <person name="Lu T."/>
            <person name="Huang Y."/>
            <person name="Zhao Q."/>
            <person name="Feng Q."/>
            <person name="Zhang L."/>
            <person name="Zhu J."/>
            <person name="Weng Q."/>
            <person name="Mu J."/>
            <person name="Lu Y."/>
            <person name="Fan D."/>
            <person name="Liu Y."/>
            <person name="Guan J."/>
            <person name="Zhang Y."/>
            <person name="Yu S."/>
            <person name="Liu X."/>
            <person name="Zhang Y."/>
            <person name="Hong G."/>
            <person name="Han B."/>
            <person name="Choisne N."/>
            <person name="Demange N."/>
            <person name="Orjeda G."/>
            <person name="Samain S."/>
            <person name="Cattolico L."/>
            <person name="Pelletier E."/>
            <person name="Couloux A."/>
            <person name="Segurens B."/>
            <person name="Wincker P."/>
            <person name="D'Hont A."/>
            <person name="Scarpelli C."/>
            <person name="Weissenbach J."/>
            <person name="Salanoubat M."/>
            <person name="Quetier F."/>
            <person name="Yu Y."/>
            <person name="Kim H.R."/>
            <person name="Rambo T."/>
            <person name="Currie J."/>
            <person name="Collura K."/>
            <person name="Luo M."/>
            <person name="Yang T."/>
            <person name="Ammiraju J.S.S."/>
            <person name="Engler F."/>
            <person name="Soderlund C."/>
            <person name="Wing R.A."/>
            <person name="Palmer L.E."/>
            <person name="de la Bastide M."/>
            <person name="Spiegel L."/>
            <person name="Nascimento L."/>
            <person name="Zutavern T."/>
            <person name="O'Shaughnessy A."/>
            <person name="Dike S."/>
            <person name="Dedhia N."/>
            <person name="Preston R."/>
            <person name="Balija V."/>
            <person name="McCombie W.R."/>
            <person name="Chow T."/>
            <person name="Chen H."/>
            <person name="Chung M."/>
            <person name="Chen C."/>
            <person name="Shaw J."/>
            <person name="Wu H."/>
            <person name="Hsiao K."/>
            <person name="Chao Y."/>
            <person name="Chu M."/>
            <person name="Cheng C."/>
            <person name="Hour A."/>
            <person name="Lee P."/>
            <person name="Lin S."/>
            <person name="Lin Y."/>
            <person name="Liou J."/>
            <person name="Liu S."/>
            <person name="Hsing Y."/>
            <person name="Raghuvanshi S."/>
            <person name="Mohanty A."/>
            <person name="Bharti A.K."/>
            <person name="Gaur A."/>
            <person name="Gupta V."/>
            <person name="Kumar D."/>
            <person name="Ravi V."/>
            <person name="Vij S."/>
            <person name="Kapur A."/>
            <person name="Khurana P."/>
            <person name="Khurana P."/>
            <person name="Khurana J.P."/>
            <person name="Tyagi A.K."/>
            <person name="Gaikwad K."/>
            <person name="Singh A."/>
            <person name="Dalal V."/>
            <person name="Srivastava S."/>
            <person name="Dixit A."/>
            <person name="Pal A.K."/>
            <person name="Ghazi I.A."/>
            <person name="Yadav M."/>
            <person name="Pandit A."/>
            <person name="Bhargava A."/>
            <person name="Sureshbabu K."/>
            <person name="Batra K."/>
            <person name="Sharma T.R."/>
            <person name="Mohapatra T."/>
            <person name="Singh N.K."/>
            <person name="Messing J."/>
            <person name="Nelson A.B."/>
            <person name="Fuks G."/>
            <person name="Kavchok S."/>
            <person name="Keizer G."/>
            <person name="Linton E."/>
            <person name="Llaca V."/>
            <person name="Song R."/>
            <person name="Tanyolac B."/>
            <person name="Young S."/>
            <person name="Ho-Il K."/>
            <person name="Hahn J.H."/>
            <person name="Sangsakoo G."/>
            <person name="Vanavichit A."/>
            <person name="de Mattos Luiz.A.T."/>
            <person name="Zimmer P.D."/>
            <person name="Malone G."/>
            <person name="Dellagostin O."/>
            <person name="de Oliveira A.C."/>
            <person name="Bevan M."/>
            <person name="Bancroft I."/>
            <person name="Minx P."/>
            <person name="Cordum H."/>
            <person name="Wilson R."/>
            <person name="Cheng Z."/>
            <person name="Jin W."/>
            <person name="Jiang J."/>
            <person name="Leong S.A."/>
            <person name="Iwama H."/>
            <person name="Gojobori T."/>
            <person name="Itoh T."/>
            <person name="Niimura Y."/>
            <person name="Fujii Y."/>
            <person name="Habara T."/>
            <person name="Sakai H."/>
            <person name="Sato Y."/>
            <person name="Wilson G."/>
            <person name="Kumar K."/>
            <person name="McCouch S."/>
            <person name="Juretic N."/>
            <person name="Hoen D."/>
            <person name="Wright S."/>
            <person name="Bruskiewich R."/>
            <person name="Bureau T."/>
            <person name="Miyao A."/>
            <person name="Hirochika H."/>
            <person name="Nishikawa T."/>
            <person name="Kadowaki K."/>
            <person name="Sugiura M."/>
            <person name="Burr B."/>
            <person name="Sasaki T."/>
        </authorList>
    </citation>
    <scope>NUCLEOTIDE SEQUENCE [LARGE SCALE GENOMIC DNA]</scope>
    <source>
        <strain evidence="3">cv. Nipponbare</strain>
    </source>
</reference>
<dbReference type="AlphaFoldDB" id="A0A0N7KJ76"/>
<proteinExistence type="predicted"/>
<evidence type="ECO:0000313" key="3">
    <source>
        <dbReference type="Proteomes" id="UP000059680"/>
    </source>
</evidence>
<reference evidence="2 3" key="2">
    <citation type="journal article" date="2013" name="Plant Cell Physiol.">
        <title>Rice Annotation Project Database (RAP-DB): an integrative and interactive database for rice genomics.</title>
        <authorList>
            <person name="Sakai H."/>
            <person name="Lee S.S."/>
            <person name="Tanaka T."/>
            <person name="Numa H."/>
            <person name="Kim J."/>
            <person name="Kawahara Y."/>
            <person name="Wakimoto H."/>
            <person name="Yang C.C."/>
            <person name="Iwamoto M."/>
            <person name="Abe T."/>
            <person name="Yamada Y."/>
            <person name="Muto A."/>
            <person name="Inokuchi H."/>
            <person name="Ikemura T."/>
            <person name="Matsumoto T."/>
            <person name="Sasaki T."/>
            <person name="Itoh T."/>
        </authorList>
    </citation>
    <scope>NUCLEOTIDE SEQUENCE [LARGE SCALE GENOMIC DNA]</scope>
    <source>
        <strain evidence="3">cv. Nipponbare</strain>
    </source>
</reference>
<reference evidence="2 3" key="3">
    <citation type="journal article" date="2013" name="Rice">
        <title>Improvement of the Oryza sativa Nipponbare reference genome using next generation sequence and optical map data.</title>
        <authorList>
            <person name="Kawahara Y."/>
            <person name="de la Bastide M."/>
            <person name="Hamilton J.P."/>
            <person name="Kanamori H."/>
            <person name="McCombie W.R."/>
            <person name="Ouyang S."/>
            <person name="Schwartz D.C."/>
            <person name="Tanaka T."/>
            <person name="Wu J."/>
            <person name="Zhou S."/>
            <person name="Childs K.L."/>
            <person name="Davidson R.M."/>
            <person name="Lin H."/>
            <person name="Quesada-Ocampo L."/>
            <person name="Vaillancourt B."/>
            <person name="Sakai H."/>
            <person name="Lee S.S."/>
            <person name="Kim J."/>
            <person name="Numa H."/>
            <person name="Itoh T."/>
            <person name="Buell C.R."/>
            <person name="Matsumoto T."/>
        </authorList>
    </citation>
    <scope>NUCLEOTIDE SEQUENCE [LARGE SCALE GENOMIC DNA]</scope>
    <source>
        <strain evidence="3">cv. Nipponbare</strain>
    </source>
</reference>
<evidence type="ECO:0000313" key="2">
    <source>
        <dbReference type="EMBL" id="BAS89641.1"/>
    </source>
</evidence>
<dbReference type="Gramene" id="Os04t0470801-00">
    <property type="protein sequence ID" value="Os04t0470801-00"/>
    <property type="gene ID" value="Os04g0470801"/>
</dbReference>
<dbReference type="InParanoid" id="A0A0N7KJ76"/>
<dbReference type="FunCoup" id="A0A0N7KJ76">
    <property type="interactions" value="7"/>
</dbReference>
<feature type="region of interest" description="Disordered" evidence="1">
    <location>
        <begin position="1"/>
        <end position="57"/>
    </location>
</feature>
<accession>A0A0N7KJ76</accession>
<name>A0A0N7KJ76_ORYSJ</name>
<gene>
    <name evidence="2" type="ordered locus">Os04g0470801</name>
    <name evidence="2" type="ORF">OSNPB_040470801</name>
</gene>
<dbReference type="eggNOG" id="ENOG502R57I">
    <property type="taxonomic scope" value="Eukaryota"/>
</dbReference>
<feature type="compositionally biased region" description="Basic and acidic residues" evidence="1">
    <location>
        <begin position="1"/>
        <end position="36"/>
    </location>
</feature>
<dbReference type="PaxDb" id="39947-A0A0N7KJ76"/>
<dbReference type="Proteomes" id="UP000059680">
    <property type="component" value="Chromosome 4"/>
</dbReference>